<comment type="subcellular location">
    <subcellularLocation>
        <location evidence="1">Cell outer membrane</location>
    </subcellularLocation>
</comment>
<dbReference type="PRINTS" id="PR01023">
    <property type="entry name" value="NAFLGMOTY"/>
</dbReference>
<dbReference type="OrthoDB" id="9782229at2"/>
<reference evidence="7 8" key="1">
    <citation type="submission" date="2019-06" db="EMBL/GenBank/DDBJ databases">
        <authorList>
            <person name="Li M."/>
        </authorList>
    </citation>
    <scope>NUCLEOTIDE SEQUENCE [LARGE SCALE GENOMIC DNA]</scope>
    <source>
        <strain evidence="7 8">BGMRC2036</strain>
    </source>
</reference>
<evidence type="ECO:0000256" key="1">
    <source>
        <dbReference type="ARBA" id="ARBA00004442"/>
    </source>
</evidence>
<dbReference type="InterPro" id="IPR006665">
    <property type="entry name" value="OmpA-like"/>
</dbReference>
<dbReference type="InterPro" id="IPR006690">
    <property type="entry name" value="OMPA-like_CS"/>
</dbReference>
<dbReference type="EMBL" id="VHLG01000014">
    <property type="protein sequence ID" value="TPW28016.1"/>
    <property type="molecule type" value="Genomic_DNA"/>
</dbReference>
<sequence>MIKKMMIAAAAAALLAGCASNSMNATAPETVTVTTVNASSPAEYMDQQEAEFRQTLEGTGVTIIRTPKYIALVLQSSVTFPFDKSELVPEFYPTLTAVAALLVKYNQTSINVNGYTDSTGTDAYNLKLSQERADSVAGYLINKGVTPSRVIPTGYGKADPVASNDTKEGRAQNRRVEIRLAPPAAPDAAAAPAMATK</sequence>
<evidence type="ECO:0000256" key="4">
    <source>
        <dbReference type="PROSITE-ProRule" id="PRU00473"/>
    </source>
</evidence>
<dbReference type="PROSITE" id="PS51123">
    <property type="entry name" value="OMPA_2"/>
    <property type="match status" value="1"/>
</dbReference>
<feature type="domain" description="OmpA-like" evidence="6">
    <location>
        <begin position="67"/>
        <end position="184"/>
    </location>
</feature>
<dbReference type="PANTHER" id="PTHR30329">
    <property type="entry name" value="STATOR ELEMENT OF FLAGELLAR MOTOR COMPLEX"/>
    <property type="match status" value="1"/>
</dbReference>
<dbReference type="Pfam" id="PF00691">
    <property type="entry name" value="OmpA"/>
    <property type="match status" value="1"/>
</dbReference>
<keyword evidence="3" id="KW-0998">Cell outer membrane</keyword>
<accession>A0A506U3V5</accession>
<keyword evidence="8" id="KW-1185">Reference proteome</keyword>
<comment type="caution">
    <text evidence="7">The sequence shown here is derived from an EMBL/GenBank/DDBJ whole genome shotgun (WGS) entry which is preliminary data.</text>
</comment>
<name>A0A506U3V5_9HYPH</name>
<organism evidence="7 8">
    <name type="scientific">Martelella alba</name>
    <dbReference type="NCBI Taxonomy" id="2590451"/>
    <lineage>
        <taxon>Bacteria</taxon>
        <taxon>Pseudomonadati</taxon>
        <taxon>Pseudomonadota</taxon>
        <taxon>Alphaproteobacteria</taxon>
        <taxon>Hyphomicrobiales</taxon>
        <taxon>Aurantimonadaceae</taxon>
        <taxon>Martelella</taxon>
    </lineage>
</organism>
<keyword evidence="2 4" id="KW-0472">Membrane</keyword>
<feature type="chain" id="PRO_5021371850" evidence="5">
    <location>
        <begin position="28"/>
        <end position="197"/>
    </location>
</feature>
<dbReference type="PRINTS" id="PR01021">
    <property type="entry name" value="OMPADOMAIN"/>
</dbReference>
<dbReference type="RefSeq" id="WP_141150513.1">
    <property type="nucleotide sequence ID" value="NZ_VHLG01000014.1"/>
</dbReference>
<evidence type="ECO:0000313" key="7">
    <source>
        <dbReference type="EMBL" id="TPW28016.1"/>
    </source>
</evidence>
<dbReference type="PANTHER" id="PTHR30329:SF21">
    <property type="entry name" value="LIPOPROTEIN YIAD-RELATED"/>
    <property type="match status" value="1"/>
</dbReference>
<evidence type="ECO:0000259" key="6">
    <source>
        <dbReference type="PROSITE" id="PS51123"/>
    </source>
</evidence>
<dbReference type="SUPFAM" id="SSF103088">
    <property type="entry name" value="OmpA-like"/>
    <property type="match status" value="1"/>
</dbReference>
<evidence type="ECO:0000313" key="8">
    <source>
        <dbReference type="Proteomes" id="UP000318801"/>
    </source>
</evidence>
<dbReference type="InterPro" id="IPR006664">
    <property type="entry name" value="OMP_bac"/>
</dbReference>
<evidence type="ECO:0000256" key="5">
    <source>
        <dbReference type="SAM" id="SignalP"/>
    </source>
</evidence>
<dbReference type="PROSITE" id="PS01068">
    <property type="entry name" value="OMPA_1"/>
    <property type="match status" value="1"/>
</dbReference>
<dbReference type="GO" id="GO:0009279">
    <property type="term" value="C:cell outer membrane"/>
    <property type="evidence" value="ECO:0007669"/>
    <property type="project" value="UniProtKB-SubCell"/>
</dbReference>
<evidence type="ECO:0000256" key="3">
    <source>
        <dbReference type="ARBA" id="ARBA00023237"/>
    </source>
</evidence>
<dbReference type="InterPro" id="IPR050330">
    <property type="entry name" value="Bact_OuterMem_StrucFunc"/>
</dbReference>
<dbReference type="AlphaFoldDB" id="A0A506U3V5"/>
<dbReference type="PROSITE" id="PS51257">
    <property type="entry name" value="PROKAR_LIPOPROTEIN"/>
    <property type="match status" value="1"/>
</dbReference>
<evidence type="ECO:0000256" key="2">
    <source>
        <dbReference type="ARBA" id="ARBA00023136"/>
    </source>
</evidence>
<proteinExistence type="predicted"/>
<feature type="signal peptide" evidence="5">
    <location>
        <begin position="1"/>
        <end position="27"/>
    </location>
</feature>
<dbReference type="Gene3D" id="3.30.1330.60">
    <property type="entry name" value="OmpA-like domain"/>
    <property type="match status" value="1"/>
</dbReference>
<dbReference type="InterPro" id="IPR036737">
    <property type="entry name" value="OmpA-like_sf"/>
</dbReference>
<keyword evidence="5" id="KW-0732">Signal</keyword>
<dbReference type="CDD" id="cd07185">
    <property type="entry name" value="OmpA_C-like"/>
    <property type="match status" value="1"/>
</dbReference>
<gene>
    <name evidence="7" type="ORF">FJU08_18405</name>
</gene>
<dbReference type="Proteomes" id="UP000318801">
    <property type="component" value="Unassembled WGS sequence"/>
</dbReference>
<protein>
    <submittedName>
        <fullName evidence="7">OmpA family protein</fullName>
    </submittedName>
</protein>